<protein>
    <submittedName>
        <fullName evidence="2">Uncharacterized protein</fullName>
    </submittedName>
</protein>
<keyword evidence="1" id="KW-1133">Transmembrane helix</keyword>
<gene>
    <name evidence="2" type="ORF">BDA96_03G291200</name>
</gene>
<reference evidence="2" key="2">
    <citation type="submission" date="2020-10" db="EMBL/GenBank/DDBJ databases">
        <authorList>
            <person name="Cooper E.A."/>
            <person name="Brenton Z.W."/>
            <person name="Flinn B.S."/>
            <person name="Jenkins J."/>
            <person name="Shu S."/>
            <person name="Flowers D."/>
            <person name="Luo F."/>
            <person name="Wang Y."/>
            <person name="Xia P."/>
            <person name="Barry K."/>
            <person name="Daum C."/>
            <person name="Lipzen A."/>
            <person name="Yoshinaga Y."/>
            <person name="Schmutz J."/>
            <person name="Saski C."/>
            <person name="Vermerris W."/>
            <person name="Kresovich S."/>
        </authorList>
    </citation>
    <scope>NUCLEOTIDE SEQUENCE</scope>
</reference>
<keyword evidence="1" id="KW-0472">Membrane</keyword>
<keyword evidence="1" id="KW-0812">Transmembrane</keyword>
<name>A0A921RGA2_SORBI</name>
<evidence type="ECO:0000256" key="1">
    <source>
        <dbReference type="SAM" id="Phobius"/>
    </source>
</evidence>
<sequence>MQLAGCRHCQPPGALPPVEAWPSQRHGLQKPGRRYTHACKPPLHAFLFSILSSLVFEFGIGN</sequence>
<comment type="caution">
    <text evidence="2">The sequence shown here is derived from an EMBL/GenBank/DDBJ whole genome shotgun (WGS) entry which is preliminary data.</text>
</comment>
<dbReference type="AlphaFoldDB" id="A0A921RGA2"/>
<reference evidence="2" key="1">
    <citation type="journal article" date="2019" name="BMC Genomics">
        <title>A new reference genome for Sorghum bicolor reveals high levels of sequence similarity between sweet and grain genotypes: implications for the genetics of sugar metabolism.</title>
        <authorList>
            <person name="Cooper E.A."/>
            <person name="Brenton Z.W."/>
            <person name="Flinn B.S."/>
            <person name="Jenkins J."/>
            <person name="Shu S."/>
            <person name="Flowers D."/>
            <person name="Luo F."/>
            <person name="Wang Y."/>
            <person name="Xia P."/>
            <person name="Barry K."/>
            <person name="Daum C."/>
            <person name="Lipzen A."/>
            <person name="Yoshinaga Y."/>
            <person name="Schmutz J."/>
            <person name="Saski C."/>
            <person name="Vermerris W."/>
            <person name="Kresovich S."/>
        </authorList>
    </citation>
    <scope>NUCLEOTIDE SEQUENCE</scope>
</reference>
<dbReference type="EMBL" id="CM027682">
    <property type="protein sequence ID" value="KAG0539073.1"/>
    <property type="molecule type" value="Genomic_DNA"/>
</dbReference>
<evidence type="ECO:0000313" key="2">
    <source>
        <dbReference type="EMBL" id="KAG0539073.1"/>
    </source>
</evidence>
<accession>A0A921RGA2</accession>
<feature type="transmembrane region" description="Helical" evidence="1">
    <location>
        <begin position="43"/>
        <end position="61"/>
    </location>
</feature>
<evidence type="ECO:0000313" key="3">
    <source>
        <dbReference type="Proteomes" id="UP000807115"/>
    </source>
</evidence>
<organism evidence="2 3">
    <name type="scientific">Sorghum bicolor</name>
    <name type="common">Sorghum</name>
    <name type="synonym">Sorghum vulgare</name>
    <dbReference type="NCBI Taxonomy" id="4558"/>
    <lineage>
        <taxon>Eukaryota</taxon>
        <taxon>Viridiplantae</taxon>
        <taxon>Streptophyta</taxon>
        <taxon>Embryophyta</taxon>
        <taxon>Tracheophyta</taxon>
        <taxon>Spermatophyta</taxon>
        <taxon>Magnoliopsida</taxon>
        <taxon>Liliopsida</taxon>
        <taxon>Poales</taxon>
        <taxon>Poaceae</taxon>
        <taxon>PACMAD clade</taxon>
        <taxon>Panicoideae</taxon>
        <taxon>Andropogonodae</taxon>
        <taxon>Andropogoneae</taxon>
        <taxon>Sorghinae</taxon>
        <taxon>Sorghum</taxon>
    </lineage>
</organism>
<dbReference type="Proteomes" id="UP000807115">
    <property type="component" value="Chromosome 3"/>
</dbReference>
<proteinExistence type="predicted"/>